<dbReference type="EMBL" id="JABRWJ010000001">
    <property type="protein sequence ID" value="NRF66271.1"/>
    <property type="molecule type" value="Genomic_DNA"/>
</dbReference>
<dbReference type="RefSeq" id="WP_173121050.1">
    <property type="nucleotide sequence ID" value="NZ_JABRWJ010000001.1"/>
</dbReference>
<sequence>MTHATPRGRTVCIVGAGIVGAATAYALAREGWQVTLVDARPAPGLGESRANGAQLSYSYVEPLATPAALRALPGWLLSDDSPLRWRPRPEAAHLRWLAAFVAACRWSEVRRTTAALLALSGLSRTTLQRWLAEQPGIAGAALHRQPGKLVLYRDAAARAAVERQLAWQRALGCTQRVVNADECRALEPALGASAAAGGGPIAFGVWTADEEVIDASLLAQALVDASGATRCFGSPALGFELRGGRVVALRLAGRTLEADQFVLAAGPACAELLQPLGWAPAIEPIRGYSITLPVVDAAVAPRASVTDQGRKLVYARLGEQLRVAGFAELCGLDRRIDPRRIAALCDAVRETFPGACRFVDPQPWAGLRPATPGGRPLVGATRWPGLWLNAGHGALGLTLAGGSAALITDLMSGRHAAIETRPFSVEPA</sequence>
<dbReference type="Gene3D" id="3.30.9.10">
    <property type="entry name" value="D-Amino Acid Oxidase, subunit A, domain 2"/>
    <property type="match status" value="1"/>
</dbReference>
<comment type="similarity">
    <text evidence="1">Belongs to the DadA oxidoreductase family.</text>
</comment>
<dbReference type="Pfam" id="PF01266">
    <property type="entry name" value="DAO"/>
    <property type="match status" value="1"/>
</dbReference>
<protein>
    <submittedName>
        <fullName evidence="4">FAD-dependent oxidoreductase</fullName>
    </submittedName>
</protein>
<gene>
    <name evidence="4" type="ORF">HLB44_04675</name>
</gene>
<dbReference type="PANTHER" id="PTHR13847:SF280">
    <property type="entry name" value="D-AMINO ACID DEHYDROGENASE"/>
    <property type="match status" value="1"/>
</dbReference>
<dbReference type="InterPro" id="IPR036188">
    <property type="entry name" value="FAD/NAD-bd_sf"/>
</dbReference>
<proteinExistence type="inferred from homology"/>
<feature type="domain" description="FAD dependent oxidoreductase" evidence="3">
    <location>
        <begin position="11"/>
        <end position="410"/>
    </location>
</feature>
<dbReference type="Proteomes" id="UP000737171">
    <property type="component" value="Unassembled WGS sequence"/>
</dbReference>
<evidence type="ECO:0000259" key="3">
    <source>
        <dbReference type="Pfam" id="PF01266"/>
    </source>
</evidence>
<dbReference type="SUPFAM" id="SSF51905">
    <property type="entry name" value="FAD/NAD(P)-binding domain"/>
    <property type="match status" value="1"/>
</dbReference>
<evidence type="ECO:0000313" key="5">
    <source>
        <dbReference type="Proteomes" id="UP000737171"/>
    </source>
</evidence>
<keyword evidence="2" id="KW-0560">Oxidoreductase</keyword>
<keyword evidence="5" id="KW-1185">Reference proteome</keyword>
<dbReference type="SUPFAM" id="SSF54373">
    <property type="entry name" value="FAD-linked reductases, C-terminal domain"/>
    <property type="match status" value="1"/>
</dbReference>
<evidence type="ECO:0000256" key="2">
    <source>
        <dbReference type="ARBA" id="ARBA00023002"/>
    </source>
</evidence>
<dbReference type="Gene3D" id="3.50.50.60">
    <property type="entry name" value="FAD/NAD(P)-binding domain"/>
    <property type="match status" value="2"/>
</dbReference>
<evidence type="ECO:0000256" key="1">
    <source>
        <dbReference type="ARBA" id="ARBA00009410"/>
    </source>
</evidence>
<dbReference type="InterPro" id="IPR006076">
    <property type="entry name" value="FAD-dep_OxRdtase"/>
</dbReference>
<organism evidence="4 5">
    <name type="scientific">Pseudaquabacterium terrae</name>
    <dbReference type="NCBI Taxonomy" id="2732868"/>
    <lineage>
        <taxon>Bacteria</taxon>
        <taxon>Pseudomonadati</taxon>
        <taxon>Pseudomonadota</taxon>
        <taxon>Betaproteobacteria</taxon>
        <taxon>Burkholderiales</taxon>
        <taxon>Sphaerotilaceae</taxon>
        <taxon>Pseudaquabacterium</taxon>
    </lineage>
</organism>
<dbReference type="PANTHER" id="PTHR13847">
    <property type="entry name" value="SARCOSINE DEHYDROGENASE-RELATED"/>
    <property type="match status" value="1"/>
</dbReference>
<evidence type="ECO:0000313" key="4">
    <source>
        <dbReference type="EMBL" id="NRF66271.1"/>
    </source>
</evidence>
<accession>A0ABX2ECC7</accession>
<reference evidence="4 5" key="1">
    <citation type="submission" date="2020-05" db="EMBL/GenBank/DDBJ databases">
        <title>Aquincola sp. isolate from soil.</title>
        <authorList>
            <person name="Han J."/>
            <person name="Kim D.-U."/>
        </authorList>
    </citation>
    <scope>NUCLEOTIDE SEQUENCE [LARGE SCALE GENOMIC DNA]</scope>
    <source>
        <strain evidence="4 5">S2</strain>
    </source>
</reference>
<name>A0ABX2ECC7_9BURK</name>
<comment type="caution">
    <text evidence="4">The sequence shown here is derived from an EMBL/GenBank/DDBJ whole genome shotgun (WGS) entry which is preliminary data.</text>
</comment>